<dbReference type="SMART" id="SM00343">
    <property type="entry name" value="ZnF_C2HC"/>
    <property type="match status" value="2"/>
</dbReference>
<name>A0A8J6H657_TENMO</name>
<reference evidence="5" key="2">
    <citation type="submission" date="2021-08" db="EMBL/GenBank/DDBJ databases">
        <authorList>
            <person name="Eriksson T."/>
        </authorList>
    </citation>
    <scope>NUCLEOTIDE SEQUENCE</scope>
    <source>
        <strain evidence="5">Stoneville</strain>
        <tissue evidence="5">Whole head</tissue>
    </source>
</reference>
<keyword evidence="1" id="KW-0863">Zinc-finger</keyword>
<organism evidence="5 6">
    <name type="scientific">Tenebrio molitor</name>
    <name type="common">Yellow mealworm beetle</name>
    <dbReference type="NCBI Taxonomy" id="7067"/>
    <lineage>
        <taxon>Eukaryota</taxon>
        <taxon>Metazoa</taxon>
        <taxon>Ecdysozoa</taxon>
        <taxon>Arthropoda</taxon>
        <taxon>Hexapoda</taxon>
        <taxon>Insecta</taxon>
        <taxon>Pterygota</taxon>
        <taxon>Neoptera</taxon>
        <taxon>Endopterygota</taxon>
        <taxon>Coleoptera</taxon>
        <taxon>Polyphaga</taxon>
        <taxon>Cucujiformia</taxon>
        <taxon>Tenebrionidae</taxon>
        <taxon>Tenebrio</taxon>
    </lineage>
</organism>
<dbReference type="AlphaFoldDB" id="A0A8J6H657"/>
<keyword evidence="6" id="KW-1185">Reference proteome</keyword>
<comment type="caution">
    <text evidence="5">The sequence shown here is derived from an EMBL/GenBank/DDBJ whole genome shotgun (WGS) entry which is preliminary data.</text>
</comment>
<feature type="domain" description="CCHC-type" evidence="4">
    <location>
        <begin position="316"/>
        <end position="330"/>
    </location>
</feature>
<evidence type="ECO:0000256" key="1">
    <source>
        <dbReference type="PROSITE-ProRule" id="PRU00047"/>
    </source>
</evidence>
<reference evidence="5" key="1">
    <citation type="journal article" date="2020" name="J Insects Food Feed">
        <title>The yellow mealworm (Tenebrio molitor) genome: a resource for the emerging insects as food and feed industry.</title>
        <authorList>
            <person name="Eriksson T."/>
            <person name="Andere A."/>
            <person name="Kelstrup H."/>
            <person name="Emery V."/>
            <person name="Picard C."/>
        </authorList>
    </citation>
    <scope>NUCLEOTIDE SEQUENCE</scope>
    <source>
        <strain evidence="5">Stoneville</strain>
        <tissue evidence="5">Whole head</tissue>
    </source>
</reference>
<feature type="region of interest" description="Disordered" evidence="3">
    <location>
        <begin position="470"/>
        <end position="492"/>
    </location>
</feature>
<sequence length="574" mass="63881">MMLCEEHCRQISCVEETFQRVVKELKQENLALKNENSKLITENCSLSSEIEALGMEINKLKNCDNSSELKENSTDITVIKTITDKFKADLTEYFSSLKNDINIHVSQKFNELGTGLSPSISSPKTYSEIAKQPKDVVILQPKVLQDSLSTMKNLKEQINLAEVGVGITKIKHLKNGGISVACNNADERIKLETEAKKKLGDAYSVKKTILYNPKIKIVGFSEELNEENLRNCLIQQNLSLKNISGTFKLITCKKMKKNYLAIIEVDPLTFADFMKMESVCIGWNICKVYEHVNVLRCFKCGGFNHTSEKCKEDVSKCLNCCEEGHDEKDCNNNSTPIFFVYFLHTCLALYANANYRSVVTSTTTAPPKPSIEYGVPHKPESRVLVVKPEEVYGLPHFKVPSVIYGVPTRTFDFDLTDIIGEGSEIVPEKPSETYGVPSTSYGVPVQKVAVPKKQITTYIVPSVRTFDLDYDEESDDDTDEVSKPQAPSTSYGVPVKPQVPATVYGVPVARVALKPKVPVTSYEVPVRKVTVSKRIGQELPAVKVPATTYGVPSKEYGLPSVRVPATVYGLPQLF</sequence>
<proteinExistence type="predicted"/>
<dbReference type="GO" id="GO:0003676">
    <property type="term" value="F:nucleic acid binding"/>
    <property type="evidence" value="ECO:0007669"/>
    <property type="project" value="InterPro"/>
</dbReference>
<protein>
    <recommendedName>
        <fullName evidence="4">CCHC-type domain-containing protein</fullName>
    </recommendedName>
</protein>
<dbReference type="SUPFAM" id="SSF57756">
    <property type="entry name" value="Retrovirus zinc finger-like domains"/>
    <property type="match status" value="1"/>
</dbReference>
<evidence type="ECO:0000256" key="3">
    <source>
        <dbReference type="SAM" id="MobiDB-lite"/>
    </source>
</evidence>
<evidence type="ECO:0000259" key="4">
    <source>
        <dbReference type="PROSITE" id="PS50158"/>
    </source>
</evidence>
<dbReference type="GO" id="GO:0008270">
    <property type="term" value="F:zinc ion binding"/>
    <property type="evidence" value="ECO:0007669"/>
    <property type="project" value="UniProtKB-KW"/>
</dbReference>
<dbReference type="Proteomes" id="UP000719412">
    <property type="component" value="Unassembled WGS sequence"/>
</dbReference>
<dbReference type="Gene3D" id="4.10.60.10">
    <property type="entry name" value="Zinc finger, CCHC-type"/>
    <property type="match status" value="1"/>
</dbReference>
<keyword evidence="2" id="KW-0175">Coiled coil</keyword>
<gene>
    <name evidence="5" type="ORF">GEV33_010177</name>
</gene>
<evidence type="ECO:0000256" key="2">
    <source>
        <dbReference type="SAM" id="Coils"/>
    </source>
</evidence>
<feature type="compositionally biased region" description="Acidic residues" evidence="3">
    <location>
        <begin position="470"/>
        <end position="479"/>
    </location>
</feature>
<dbReference type="PROSITE" id="PS50158">
    <property type="entry name" value="ZF_CCHC"/>
    <property type="match status" value="1"/>
</dbReference>
<accession>A0A8J6H657</accession>
<dbReference type="InterPro" id="IPR001878">
    <property type="entry name" value="Znf_CCHC"/>
</dbReference>
<evidence type="ECO:0000313" key="5">
    <source>
        <dbReference type="EMBL" id="KAH0812620.1"/>
    </source>
</evidence>
<dbReference type="EMBL" id="JABDTM020025908">
    <property type="protein sequence ID" value="KAH0812620.1"/>
    <property type="molecule type" value="Genomic_DNA"/>
</dbReference>
<keyword evidence="1" id="KW-0862">Zinc</keyword>
<feature type="coiled-coil region" evidence="2">
    <location>
        <begin position="15"/>
        <end position="42"/>
    </location>
</feature>
<dbReference type="InterPro" id="IPR036875">
    <property type="entry name" value="Znf_CCHC_sf"/>
</dbReference>
<evidence type="ECO:0000313" key="6">
    <source>
        <dbReference type="Proteomes" id="UP000719412"/>
    </source>
</evidence>
<keyword evidence="1" id="KW-0479">Metal-binding</keyword>